<keyword evidence="1" id="KW-0418">Kinase</keyword>
<gene>
    <name evidence="1" type="ORF">EDC56_3063</name>
</gene>
<accession>A0A3N2DGQ1</accession>
<dbReference type="PIRSF" id="PIRSF026326">
    <property type="entry name" value="InaA"/>
    <property type="match status" value="1"/>
</dbReference>
<dbReference type="SUPFAM" id="SSF56112">
    <property type="entry name" value="Protein kinase-like (PK-like)"/>
    <property type="match status" value="1"/>
</dbReference>
<dbReference type="Pfam" id="PF06293">
    <property type="entry name" value="Kdo"/>
    <property type="match status" value="1"/>
</dbReference>
<name>A0A3N2DGQ1_9GAMM</name>
<keyword evidence="1" id="KW-0808">Transferase</keyword>
<dbReference type="Proteomes" id="UP000275394">
    <property type="component" value="Unassembled WGS sequence"/>
</dbReference>
<dbReference type="InterPro" id="IPR011009">
    <property type="entry name" value="Kinase-like_dom_sf"/>
</dbReference>
<dbReference type="OrthoDB" id="5727328at2"/>
<evidence type="ECO:0000313" key="2">
    <source>
        <dbReference type="Proteomes" id="UP000275394"/>
    </source>
</evidence>
<dbReference type="InterPro" id="IPR027023">
    <property type="entry name" value="Put_LipoPS_kinase_InaA"/>
</dbReference>
<dbReference type="AlphaFoldDB" id="A0A3N2DGQ1"/>
<dbReference type="RefSeq" id="WP_123713401.1">
    <property type="nucleotide sequence ID" value="NZ_RKHR01000006.1"/>
</dbReference>
<protein>
    <submittedName>
        <fullName evidence="1">Lipopolysaccharide kinase (Kdo/WaaP) family protein</fullName>
    </submittedName>
</protein>
<sequence length="248" mass="28608">MLYIPRAWQKTLADLGLDSCQGWLDHQLELVDEPNHGHGGYSEVGYIGLDRESNSAGLYVKRQRNYSMRTWRHPLKGVPSFRQEFDNIRRLDSYGIKTIEVVCYAETKTRRGREAVLVTEALADYVSMDRLNEGEYGEADYSALVEQIATAVLALHATGYRHPCLYPKHIFIGCGEVRFIDLETVRPHHGFSRLWRKDLEVLLRRSSQRFRQHRRLFVETYLGAGATAEEVDKLLALLDRRAAKKAKR</sequence>
<comment type="caution">
    <text evidence="1">The sequence shown here is derived from an EMBL/GenBank/DDBJ whole genome shotgun (WGS) entry which is preliminary data.</text>
</comment>
<reference evidence="1 2" key="1">
    <citation type="submission" date="2018-11" db="EMBL/GenBank/DDBJ databases">
        <title>Genomic Encyclopedia of Type Strains, Phase IV (KMG-IV): sequencing the most valuable type-strain genomes for metagenomic binning, comparative biology and taxonomic classification.</title>
        <authorList>
            <person name="Goeker M."/>
        </authorList>
    </citation>
    <scope>NUCLEOTIDE SEQUENCE [LARGE SCALE GENOMIC DNA]</scope>
    <source>
        <strain evidence="1 2">DSM 100316</strain>
    </source>
</reference>
<dbReference type="EMBL" id="RKHR01000006">
    <property type="protein sequence ID" value="ROR98828.1"/>
    <property type="molecule type" value="Genomic_DNA"/>
</dbReference>
<proteinExistence type="predicted"/>
<dbReference type="GO" id="GO:0016301">
    <property type="term" value="F:kinase activity"/>
    <property type="evidence" value="ECO:0007669"/>
    <property type="project" value="UniProtKB-KW"/>
</dbReference>
<organism evidence="1 2">
    <name type="scientific">Sinobacterium caligoides</name>
    <dbReference type="NCBI Taxonomy" id="933926"/>
    <lineage>
        <taxon>Bacteria</taxon>
        <taxon>Pseudomonadati</taxon>
        <taxon>Pseudomonadota</taxon>
        <taxon>Gammaproteobacteria</taxon>
        <taxon>Cellvibrionales</taxon>
        <taxon>Spongiibacteraceae</taxon>
        <taxon>Sinobacterium</taxon>
    </lineage>
</organism>
<evidence type="ECO:0000313" key="1">
    <source>
        <dbReference type="EMBL" id="ROR98828.1"/>
    </source>
</evidence>
<keyword evidence="2" id="KW-1185">Reference proteome</keyword>